<comment type="function">
    <text evidence="1">Vacuolar effluxer which mediate the efflux of amino acids resulting from autophagic degradation. The release of autophagic amino acids allows the maintenance of protein synthesis and viability during nitrogen starvation.</text>
</comment>
<dbReference type="STRING" id="1314800.A0A1B7N182"/>
<keyword evidence="1" id="KW-0813">Transport</keyword>
<feature type="non-terminal residue" evidence="2">
    <location>
        <position position="1"/>
    </location>
</feature>
<keyword evidence="1" id="KW-1133">Transmembrane helix</keyword>
<dbReference type="OrthoDB" id="2629619at2759"/>
<keyword evidence="1" id="KW-0812">Transmembrane</keyword>
<comment type="similarity">
    <text evidence="1">Belongs to the ATG22 family.</text>
</comment>
<evidence type="ECO:0000256" key="1">
    <source>
        <dbReference type="RuleBase" id="RU363073"/>
    </source>
</evidence>
<proteinExistence type="inferred from homology"/>
<keyword evidence="1" id="KW-0072">Autophagy</keyword>
<comment type="caution">
    <text evidence="1">Lacks conserved residue(s) required for the propagation of feature annotation.</text>
</comment>
<dbReference type="InterPro" id="IPR024671">
    <property type="entry name" value="Atg22-like"/>
</dbReference>
<reference evidence="2 3" key="1">
    <citation type="submission" date="2016-06" db="EMBL/GenBank/DDBJ databases">
        <title>Comparative genomics of the ectomycorrhizal sister species Rhizopogon vinicolor and Rhizopogon vesiculosus (Basidiomycota: Boletales) reveals a divergence of the mating type B locus.</title>
        <authorList>
            <consortium name="DOE Joint Genome Institute"/>
            <person name="Mujic A.B."/>
            <person name="Kuo A."/>
            <person name="Tritt A."/>
            <person name="Lipzen A."/>
            <person name="Chen C."/>
            <person name="Johnson J."/>
            <person name="Sharma A."/>
            <person name="Barry K."/>
            <person name="Grigoriev I.V."/>
            <person name="Spatafora J.W."/>
        </authorList>
    </citation>
    <scope>NUCLEOTIDE SEQUENCE [LARGE SCALE GENOMIC DNA]</scope>
    <source>
        <strain evidence="2 3">AM-OR11-026</strain>
    </source>
</reference>
<dbReference type="Proteomes" id="UP000092154">
    <property type="component" value="Unassembled WGS sequence"/>
</dbReference>
<dbReference type="AlphaFoldDB" id="A0A1B7N182"/>
<evidence type="ECO:0000313" key="3">
    <source>
        <dbReference type="Proteomes" id="UP000092154"/>
    </source>
</evidence>
<evidence type="ECO:0000313" key="2">
    <source>
        <dbReference type="EMBL" id="OAX38594.1"/>
    </source>
</evidence>
<organism evidence="2 3">
    <name type="scientific">Rhizopogon vinicolor AM-OR11-026</name>
    <dbReference type="NCBI Taxonomy" id="1314800"/>
    <lineage>
        <taxon>Eukaryota</taxon>
        <taxon>Fungi</taxon>
        <taxon>Dikarya</taxon>
        <taxon>Basidiomycota</taxon>
        <taxon>Agaricomycotina</taxon>
        <taxon>Agaricomycetes</taxon>
        <taxon>Agaricomycetidae</taxon>
        <taxon>Boletales</taxon>
        <taxon>Suillineae</taxon>
        <taxon>Rhizopogonaceae</taxon>
        <taxon>Rhizopogon</taxon>
    </lineage>
</organism>
<dbReference type="GO" id="GO:0005774">
    <property type="term" value="C:vacuolar membrane"/>
    <property type="evidence" value="ECO:0007669"/>
    <property type="project" value="UniProtKB-SubCell"/>
</dbReference>
<feature type="transmembrane region" description="Helical" evidence="1">
    <location>
        <begin position="43"/>
        <end position="61"/>
    </location>
</feature>
<dbReference type="InParanoid" id="A0A1B7N182"/>
<sequence length="82" mass="9153">NVVFGLFQAPYYAFSQTMMAELSPPGFDNMAIIDKTGNNWQGFPFLVALCTSASLVIWFGVDVTKGRRDAVRWANAQRGHPR</sequence>
<dbReference type="Pfam" id="PF11700">
    <property type="entry name" value="ATG22"/>
    <property type="match status" value="1"/>
</dbReference>
<name>A0A1B7N182_9AGAM</name>
<keyword evidence="1" id="KW-0926">Vacuole</keyword>
<protein>
    <recommendedName>
        <fullName evidence="1">Autophagy-related protein</fullName>
    </recommendedName>
</protein>
<keyword evidence="1" id="KW-0472">Membrane</keyword>
<comment type="subcellular location">
    <subcellularLocation>
        <location evidence="1">Vacuole membrane</location>
        <topology evidence="1">Multi-pass membrane protein</topology>
    </subcellularLocation>
</comment>
<gene>
    <name evidence="2" type="ORF">K503DRAFT_691316</name>
</gene>
<accession>A0A1B7N182</accession>
<dbReference type="GO" id="GO:0006914">
    <property type="term" value="P:autophagy"/>
    <property type="evidence" value="ECO:0007669"/>
    <property type="project" value="UniProtKB-KW"/>
</dbReference>
<dbReference type="EMBL" id="KV448287">
    <property type="protein sequence ID" value="OAX38594.1"/>
    <property type="molecule type" value="Genomic_DNA"/>
</dbReference>
<keyword evidence="3" id="KW-1185">Reference proteome</keyword>
<keyword evidence="1" id="KW-0029">Amino-acid transport</keyword>
<dbReference type="GO" id="GO:0006865">
    <property type="term" value="P:amino acid transport"/>
    <property type="evidence" value="ECO:0007669"/>
    <property type="project" value="UniProtKB-KW"/>
</dbReference>